<dbReference type="InterPro" id="IPR000772">
    <property type="entry name" value="Ricin_B_lectin"/>
</dbReference>
<feature type="chain" id="PRO_5003468848" description="Ricin B lectin domain-containing protein" evidence="1">
    <location>
        <begin position="21"/>
        <end position="170"/>
    </location>
</feature>
<name>G4TVV3_SERID</name>
<comment type="caution">
    <text evidence="3">The sequence shown here is derived from an EMBL/GenBank/DDBJ whole genome shotgun (WGS) entry which is preliminary data.</text>
</comment>
<dbReference type="STRING" id="1109443.G4TVV3"/>
<dbReference type="InterPro" id="IPR035992">
    <property type="entry name" value="Ricin_B-like_lectins"/>
</dbReference>
<dbReference type="PROSITE" id="PS50231">
    <property type="entry name" value="RICIN_B_LECTIN"/>
    <property type="match status" value="1"/>
</dbReference>
<dbReference type="InParanoid" id="G4TVV3"/>
<accession>G4TVV3</accession>
<sequence length="170" mass="18581">MRFTPNLLLVASLLASRASASSFTFIQPNTDRLKCLTAPGFYNGARLTFSDCMGGQEFQNIDTESVPGRLSMANGTMCFDVVDGIKSNQTAIQLWECADGNINQMWEFLPTGQWAVAKWKGQDMCMCSNVTSGADGNVTIFSYQAKLYLSSLWKAGFEAHVLATRSGAFT</sequence>
<gene>
    <name evidence="3" type="ORF">PIIN_09434</name>
</gene>
<protein>
    <recommendedName>
        <fullName evidence="2">Ricin B lectin domain-containing protein</fullName>
    </recommendedName>
</protein>
<dbReference type="EMBL" id="CAFZ01000451">
    <property type="protein sequence ID" value="CCA75451.1"/>
    <property type="molecule type" value="Genomic_DNA"/>
</dbReference>
<dbReference type="Pfam" id="PF00652">
    <property type="entry name" value="Ricin_B_lectin"/>
    <property type="match status" value="1"/>
</dbReference>
<feature type="domain" description="Ricin B lectin" evidence="2">
    <location>
        <begin position="31"/>
        <end position="139"/>
    </location>
</feature>
<evidence type="ECO:0000256" key="1">
    <source>
        <dbReference type="SAM" id="SignalP"/>
    </source>
</evidence>
<dbReference type="SUPFAM" id="SSF50370">
    <property type="entry name" value="Ricin B-like lectins"/>
    <property type="match status" value="1"/>
</dbReference>
<dbReference type="CDD" id="cd00161">
    <property type="entry name" value="beta-trefoil_Ricin-like"/>
    <property type="match status" value="1"/>
</dbReference>
<feature type="signal peptide" evidence="1">
    <location>
        <begin position="1"/>
        <end position="20"/>
    </location>
</feature>
<dbReference type="Proteomes" id="UP000007148">
    <property type="component" value="Unassembled WGS sequence"/>
</dbReference>
<evidence type="ECO:0000313" key="4">
    <source>
        <dbReference type="Proteomes" id="UP000007148"/>
    </source>
</evidence>
<reference evidence="3 4" key="1">
    <citation type="journal article" date="2011" name="PLoS Pathog.">
        <title>Endophytic Life Strategies Decoded by Genome and Transcriptome Analyses of the Mutualistic Root Symbiont Piriformospora indica.</title>
        <authorList>
            <person name="Zuccaro A."/>
            <person name="Lahrmann U."/>
            <person name="Guldener U."/>
            <person name="Langen G."/>
            <person name="Pfiffi S."/>
            <person name="Biedenkopf D."/>
            <person name="Wong P."/>
            <person name="Samans B."/>
            <person name="Grimm C."/>
            <person name="Basiewicz M."/>
            <person name="Murat C."/>
            <person name="Martin F."/>
            <person name="Kogel K.H."/>
        </authorList>
    </citation>
    <scope>NUCLEOTIDE SEQUENCE [LARGE SCALE GENOMIC DNA]</scope>
    <source>
        <strain evidence="3 4">DSM 11827</strain>
    </source>
</reference>
<keyword evidence="4" id="KW-1185">Reference proteome</keyword>
<dbReference type="AlphaFoldDB" id="G4TVV3"/>
<evidence type="ECO:0000259" key="2">
    <source>
        <dbReference type="Pfam" id="PF00652"/>
    </source>
</evidence>
<dbReference type="HOGENOM" id="CLU_1571257_0_0_1"/>
<evidence type="ECO:0000313" key="3">
    <source>
        <dbReference type="EMBL" id="CCA75451.1"/>
    </source>
</evidence>
<dbReference type="Gene3D" id="2.80.10.50">
    <property type="match status" value="1"/>
</dbReference>
<keyword evidence="1" id="KW-0732">Signal</keyword>
<proteinExistence type="predicted"/>
<dbReference type="OrthoDB" id="6770063at2759"/>
<organism evidence="3 4">
    <name type="scientific">Serendipita indica (strain DSM 11827)</name>
    <name type="common">Root endophyte fungus</name>
    <name type="synonym">Piriformospora indica</name>
    <dbReference type="NCBI Taxonomy" id="1109443"/>
    <lineage>
        <taxon>Eukaryota</taxon>
        <taxon>Fungi</taxon>
        <taxon>Dikarya</taxon>
        <taxon>Basidiomycota</taxon>
        <taxon>Agaricomycotina</taxon>
        <taxon>Agaricomycetes</taxon>
        <taxon>Sebacinales</taxon>
        <taxon>Serendipitaceae</taxon>
        <taxon>Serendipita</taxon>
    </lineage>
</organism>